<organism evidence="2 3">
    <name type="scientific">Litoribrevibacter euphylliae</name>
    <dbReference type="NCBI Taxonomy" id="1834034"/>
    <lineage>
        <taxon>Bacteria</taxon>
        <taxon>Pseudomonadati</taxon>
        <taxon>Pseudomonadota</taxon>
        <taxon>Gammaproteobacteria</taxon>
        <taxon>Oceanospirillales</taxon>
        <taxon>Oceanospirillaceae</taxon>
        <taxon>Litoribrevibacter</taxon>
    </lineage>
</organism>
<keyword evidence="1" id="KW-0472">Membrane</keyword>
<keyword evidence="3" id="KW-1185">Reference proteome</keyword>
<evidence type="ECO:0000256" key="1">
    <source>
        <dbReference type="SAM" id="Phobius"/>
    </source>
</evidence>
<reference evidence="3" key="1">
    <citation type="journal article" date="2019" name="Int. J. Syst. Evol. Microbiol.">
        <title>The Global Catalogue of Microorganisms (GCM) 10K type strain sequencing project: providing services to taxonomists for standard genome sequencing and annotation.</title>
        <authorList>
            <consortium name="The Broad Institute Genomics Platform"/>
            <consortium name="The Broad Institute Genome Sequencing Center for Infectious Disease"/>
            <person name="Wu L."/>
            <person name="Ma J."/>
        </authorList>
    </citation>
    <scope>NUCLEOTIDE SEQUENCE [LARGE SCALE GENOMIC DNA]</scope>
    <source>
        <strain evidence="3">KCTC 52438</strain>
    </source>
</reference>
<proteinExistence type="predicted"/>
<evidence type="ECO:0000313" key="3">
    <source>
        <dbReference type="Proteomes" id="UP001595476"/>
    </source>
</evidence>
<protein>
    <submittedName>
        <fullName evidence="2">Uncharacterized protein</fullName>
    </submittedName>
</protein>
<dbReference type="Proteomes" id="UP001595476">
    <property type="component" value="Unassembled WGS sequence"/>
</dbReference>
<sequence>MLDQDATDLKNTLEITMIIMVIVFFILWLWPAEMITEEQNEILREKGRGNYVMNVEGQEDLARFVVISNKGKIVSDKILTSFTRIVRHPQTGKVIGGTFYHENTKCFQLVTTPSVLTTVQLFQNNNCNLNAHESNLGIVWQRI</sequence>
<name>A0ABV7HAZ2_9GAMM</name>
<dbReference type="RefSeq" id="WP_386715510.1">
    <property type="nucleotide sequence ID" value="NZ_JBHRSZ010000002.1"/>
</dbReference>
<gene>
    <name evidence="2" type="ORF">ACFOEK_02180</name>
</gene>
<keyword evidence="1" id="KW-0812">Transmembrane</keyword>
<dbReference type="EMBL" id="JBHRSZ010000002">
    <property type="protein sequence ID" value="MFC3149829.1"/>
    <property type="molecule type" value="Genomic_DNA"/>
</dbReference>
<accession>A0ABV7HAZ2</accession>
<feature type="transmembrane region" description="Helical" evidence="1">
    <location>
        <begin position="12"/>
        <end position="30"/>
    </location>
</feature>
<comment type="caution">
    <text evidence="2">The sequence shown here is derived from an EMBL/GenBank/DDBJ whole genome shotgun (WGS) entry which is preliminary data.</text>
</comment>
<keyword evidence="1" id="KW-1133">Transmembrane helix</keyword>
<evidence type="ECO:0000313" key="2">
    <source>
        <dbReference type="EMBL" id="MFC3149829.1"/>
    </source>
</evidence>